<dbReference type="PROSITE" id="PS51257">
    <property type="entry name" value="PROKAR_LIPOPROTEIN"/>
    <property type="match status" value="1"/>
</dbReference>
<reference evidence="1 2" key="1">
    <citation type="journal article" date="2012" name="J. Bacteriol.">
        <title>Draft Genome Sequence of Cecembia lonarensis Strain LW9T, Isolated from Lonar Lake, a Haloalkaline Lake in India.</title>
        <authorList>
            <person name="Shivaji S."/>
            <person name="Ara S."/>
            <person name="Singh A."/>
            <person name="Pinnaka A.K."/>
        </authorList>
    </citation>
    <scope>NUCLEOTIDE SEQUENCE [LARGE SCALE GENOMIC DNA]</scope>
    <source>
        <strain evidence="1 2">LW9</strain>
    </source>
</reference>
<accession>K1L824</accession>
<dbReference type="RefSeq" id="WP_009183620.1">
    <property type="nucleotide sequence ID" value="NZ_AMGM01000005.1"/>
</dbReference>
<sequence length="154" mass="17737">MKRLLAIVMMLAFSCSEKEEMPNSKLWGEWEAAYFAEDLGFESVNRYIFLPDGTYFYEWGYRLLGETDMTGYHNVWTGSYLTAGDQLTLQTLRVFTPPSHVTRPPFVPKDQMEEKPVSPAETNRFQFQISANRATLTVRSPQMGMEGAIFLRVD</sequence>
<organism evidence="1 2">
    <name type="scientific">Cecembia lonarensis (strain CCUG 58316 / KCTC 22772 / LW9)</name>
    <dbReference type="NCBI Taxonomy" id="1225176"/>
    <lineage>
        <taxon>Bacteria</taxon>
        <taxon>Pseudomonadati</taxon>
        <taxon>Bacteroidota</taxon>
        <taxon>Cytophagia</taxon>
        <taxon>Cytophagales</taxon>
        <taxon>Cyclobacteriaceae</taxon>
        <taxon>Cecembia</taxon>
    </lineage>
</organism>
<protein>
    <recommendedName>
        <fullName evidence="3">Lipocalin-like domain-containing protein</fullName>
    </recommendedName>
</protein>
<gene>
    <name evidence="1" type="ORF">B879_00571</name>
</gene>
<dbReference type="Proteomes" id="UP000004478">
    <property type="component" value="Unassembled WGS sequence"/>
</dbReference>
<evidence type="ECO:0008006" key="3">
    <source>
        <dbReference type="Google" id="ProtNLM"/>
    </source>
</evidence>
<comment type="caution">
    <text evidence="1">The sequence shown here is derived from an EMBL/GenBank/DDBJ whole genome shotgun (WGS) entry which is preliminary data.</text>
</comment>
<evidence type="ECO:0000313" key="2">
    <source>
        <dbReference type="Proteomes" id="UP000004478"/>
    </source>
</evidence>
<keyword evidence="2" id="KW-1185">Reference proteome</keyword>
<dbReference type="AlphaFoldDB" id="K1L824"/>
<dbReference type="EMBL" id="AMGM01000005">
    <property type="protein sequence ID" value="EKB50826.1"/>
    <property type="molecule type" value="Genomic_DNA"/>
</dbReference>
<name>K1L824_CECL9</name>
<evidence type="ECO:0000313" key="1">
    <source>
        <dbReference type="EMBL" id="EKB50826.1"/>
    </source>
</evidence>
<proteinExistence type="predicted"/>